<reference evidence="2" key="2">
    <citation type="submission" date="2023-06" db="EMBL/GenBank/DDBJ databases">
        <authorList>
            <person name="Ma L."/>
            <person name="Liu K.-W."/>
            <person name="Li Z."/>
            <person name="Hsiao Y.-Y."/>
            <person name="Qi Y."/>
            <person name="Fu T."/>
            <person name="Tang G."/>
            <person name="Zhang D."/>
            <person name="Sun W.-H."/>
            <person name="Liu D.-K."/>
            <person name="Li Y."/>
            <person name="Chen G.-Z."/>
            <person name="Liu X.-D."/>
            <person name="Liao X.-Y."/>
            <person name="Jiang Y.-T."/>
            <person name="Yu X."/>
            <person name="Hao Y."/>
            <person name="Huang J."/>
            <person name="Zhao X.-W."/>
            <person name="Ke S."/>
            <person name="Chen Y.-Y."/>
            <person name="Wu W.-L."/>
            <person name="Hsu J.-L."/>
            <person name="Lin Y.-F."/>
            <person name="Huang M.-D."/>
            <person name="Li C.-Y."/>
            <person name="Huang L."/>
            <person name="Wang Z.-W."/>
            <person name="Zhao X."/>
            <person name="Zhong W.-Y."/>
            <person name="Peng D.-H."/>
            <person name="Ahmad S."/>
            <person name="Lan S."/>
            <person name="Zhang J.-S."/>
            <person name="Tsai W.-C."/>
            <person name="Van De Peer Y."/>
            <person name="Liu Z.-J."/>
        </authorList>
    </citation>
    <scope>NUCLEOTIDE SEQUENCE</scope>
    <source>
        <strain evidence="2">SCP</strain>
        <tissue evidence="2">Leaves</tissue>
    </source>
</reference>
<name>A0AAV9ALM8_ACOGR</name>
<dbReference type="Proteomes" id="UP001179952">
    <property type="component" value="Unassembled WGS sequence"/>
</dbReference>
<dbReference type="EMBL" id="JAUJYN010000008">
    <property type="protein sequence ID" value="KAK1265230.1"/>
    <property type="molecule type" value="Genomic_DNA"/>
</dbReference>
<gene>
    <name evidence="2" type="ORF">QJS04_geneDACA023135</name>
</gene>
<dbReference type="AlphaFoldDB" id="A0AAV9ALM8"/>
<proteinExistence type="predicted"/>
<sequence>MASHISHSSSSSNSRDTHIASLLTQADALLRKNLAYQRRDIKQNASLVLFPAFLCLLIISIQHIVNSELDNSKYQCGCKCVSPNGTNDCHNICGFEFSTSKQAPACQIRRPREWPALLQVPGPQYRAVKTRKHHFQNLPDSDCLKTLSCPLTTLYTAENKSTAEGLVRTIIASTFPVTKEDLSDIVSLSYLGTNSRPGSNNFAESAFVTVSPILILLPLCFVNFSFLVPVTLGSATFQHEIKCVESTYVWRDNSSNINRELFQGYRKGNPYNEIHEILGAFDFLNSGEGNLNVSLWYNSTYRNVAHSPRLLRVTRSLNMVSNAFLRHFKDRDARIILDFVKEMPKSGNRIAINLSTILGPLLFSWVIQLLFPVFLISLVYEKQHMLRIMMKIHGLSDRAYWMVTYTYFLAVSSLYMIWFAAIGSTIGKIHIKHVFLEMI</sequence>
<keyword evidence="1" id="KW-1133">Transmembrane helix</keyword>
<comment type="caution">
    <text evidence="2">The sequence shown here is derived from an EMBL/GenBank/DDBJ whole genome shotgun (WGS) entry which is preliminary data.</text>
</comment>
<feature type="transmembrane region" description="Helical" evidence="1">
    <location>
        <begin position="400"/>
        <end position="422"/>
    </location>
</feature>
<dbReference type="InterPro" id="IPR026082">
    <property type="entry name" value="ABCA"/>
</dbReference>
<dbReference type="GO" id="GO:0005319">
    <property type="term" value="F:lipid transporter activity"/>
    <property type="evidence" value="ECO:0007669"/>
    <property type="project" value="TreeGrafter"/>
</dbReference>
<keyword evidence="3" id="KW-1185">Reference proteome</keyword>
<feature type="transmembrane region" description="Helical" evidence="1">
    <location>
        <begin position="206"/>
        <end position="232"/>
    </location>
</feature>
<feature type="transmembrane region" description="Helical" evidence="1">
    <location>
        <begin position="47"/>
        <end position="65"/>
    </location>
</feature>
<dbReference type="PANTHER" id="PTHR19229:SF235">
    <property type="entry name" value="ABC TRANSPORTER A FAMILY MEMBER 8-LIKE ISOFORM X1"/>
    <property type="match status" value="1"/>
</dbReference>
<evidence type="ECO:0000313" key="3">
    <source>
        <dbReference type="Proteomes" id="UP001179952"/>
    </source>
</evidence>
<evidence type="ECO:0000256" key="1">
    <source>
        <dbReference type="SAM" id="Phobius"/>
    </source>
</evidence>
<keyword evidence="1" id="KW-0812">Transmembrane</keyword>
<accession>A0AAV9ALM8</accession>
<keyword evidence="1" id="KW-0472">Membrane</keyword>
<organism evidence="2 3">
    <name type="scientific">Acorus gramineus</name>
    <name type="common">Dwarf sweet flag</name>
    <dbReference type="NCBI Taxonomy" id="55184"/>
    <lineage>
        <taxon>Eukaryota</taxon>
        <taxon>Viridiplantae</taxon>
        <taxon>Streptophyta</taxon>
        <taxon>Embryophyta</taxon>
        <taxon>Tracheophyta</taxon>
        <taxon>Spermatophyta</taxon>
        <taxon>Magnoliopsida</taxon>
        <taxon>Liliopsida</taxon>
        <taxon>Acoraceae</taxon>
        <taxon>Acorus</taxon>
    </lineage>
</organism>
<feature type="transmembrane region" description="Helical" evidence="1">
    <location>
        <begin position="350"/>
        <end position="380"/>
    </location>
</feature>
<protein>
    <submittedName>
        <fullName evidence="2">ABC transporter A family member 8</fullName>
    </submittedName>
</protein>
<reference evidence="2" key="1">
    <citation type="journal article" date="2023" name="Nat. Commun.">
        <title>Diploid and tetraploid genomes of Acorus and the evolution of monocots.</title>
        <authorList>
            <person name="Ma L."/>
            <person name="Liu K.W."/>
            <person name="Li Z."/>
            <person name="Hsiao Y.Y."/>
            <person name="Qi Y."/>
            <person name="Fu T."/>
            <person name="Tang G.D."/>
            <person name="Zhang D."/>
            <person name="Sun W.H."/>
            <person name="Liu D.K."/>
            <person name="Li Y."/>
            <person name="Chen G.Z."/>
            <person name="Liu X.D."/>
            <person name="Liao X.Y."/>
            <person name="Jiang Y.T."/>
            <person name="Yu X."/>
            <person name="Hao Y."/>
            <person name="Huang J."/>
            <person name="Zhao X.W."/>
            <person name="Ke S."/>
            <person name="Chen Y.Y."/>
            <person name="Wu W.L."/>
            <person name="Hsu J.L."/>
            <person name="Lin Y.F."/>
            <person name="Huang M.D."/>
            <person name="Li C.Y."/>
            <person name="Huang L."/>
            <person name="Wang Z.W."/>
            <person name="Zhao X."/>
            <person name="Zhong W.Y."/>
            <person name="Peng D.H."/>
            <person name="Ahmad S."/>
            <person name="Lan S."/>
            <person name="Zhang J.S."/>
            <person name="Tsai W.C."/>
            <person name="Van de Peer Y."/>
            <person name="Liu Z.J."/>
        </authorList>
    </citation>
    <scope>NUCLEOTIDE SEQUENCE</scope>
    <source>
        <strain evidence="2">SCP</strain>
    </source>
</reference>
<evidence type="ECO:0000313" key="2">
    <source>
        <dbReference type="EMBL" id="KAK1265230.1"/>
    </source>
</evidence>
<dbReference type="GO" id="GO:0016020">
    <property type="term" value="C:membrane"/>
    <property type="evidence" value="ECO:0007669"/>
    <property type="project" value="InterPro"/>
</dbReference>
<dbReference type="PANTHER" id="PTHR19229">
    <property type="entry name" value="ATP-BINDING CASSETTE TRANSPORTER SUBFAMILY A ABCA"/>
    <property type="match status" value="1"/>
</dbReference>
<dbReference type="GO" id="GO:0140359">
    <property type="term" value="F:ABC-type transporter activity"/>
    <property type="evidence" value="ECO:0007669"/>
    <property type="project" value="InterPro"/>
</dbReference>